<keyword evidence="1" id="KW-0472">Membrane</keyword>
<keyword evidence="3" id="KW-1185">Reference proteome</keyword>
<name>A0ABT9VN06_9BACI</name>
<feature type="transmembrane region" description="Helical" evidence="1">
    <location>
        <begin position="39"/>
        <end position="59"/>
    </location>
</feature>
<accession>A0ABT9VN06</accession>
<sequence length="101" mass="11160">MSREIFWMIVGMGLVTYVPRMLPLVVFQNINLPPFWQNVLKNVPFATLGALIVPAVFFIQEDMMFGVIGAATAFIAAYIGANVIVVVMSSIVVLCLYSIVF</sequence>
<evidence type="ECO:0000313" key="3">
    <source>
        <dbReference type="Proteomes" id="UP001225646"/>
    </source>
</evidence>
<keyword evidence="1" id="KW-0812">Transmembrane</keyword>
<evidence type="ECO:0000313" key="2">
    <source>
        <dbReference type="EMBL" id="MDQ0162353.1"/>
    </source>
</evidence>
<dbReference type="EMBL" id="JAUSTR010000004">
    <property type="protein sequence ID" value="MDQ0162353.1"/>
    <property type="molecule type" value="Genomic_DNA"/>
</dbReference>
<gene>
    <name evidence="2" type="ORF">J2S06_001430</name>
</gene>
<dbReference type="InterPro" id="IPR008407">
    <property type="entry name" value="Brnchd-chn_aa_trnsp_AzlD"/>
</dbReference>
<keyword evidence="1" id="KW-1133">Transmembrane helix</keyword>
<dbReference type="Proteomes" id="UP001225646">
    <property type="component" value="Unassembled WGS sequence"/>
</dbReference>
<dbReference type="Pfam" id="PF05437">
    <property type="entry name" value="AzlD"/>
    <property type="match status" value="1"/>
</dbReference>
<comment type="caution">
    <text evidence="2">The sequence shown here is derived from an EMBL/GenBank/DDBJ whole genome shotgun (WGS) entry which is preliminary data.</text>
</comment>
<feature type="transmembrane region" description="Helical" evidence="1">
    <location>
        <begin position="6"/>
        <end position="27"/>
    </location>
</feature>
<evidence type="ECO:0000256" key="1">
    <source>
        <dbReference type="SAM" id="Phobius"/>
    </source>
</evidence>
<proteinExistence type="predicted"/>
<feature type="transmembrane region" description="Helical" evidence="1">
    <location>
        <begin position="65"/>
        <end position="97"/>
    </location>
</feature>
<reference evidence="2 3" key="1">
    <citation type="submission" date="2023-07" db="EMBL/GenBank/DDBJ databases">
        <title>Genomic Encyclopedia of Type Strains, Phase IV (KMG-IV): sequencing the most valuable type-strain genomes for metagenomic binning, comparative biology and taxonomic classification.</title>
        <authorList>
            <person name="Goeker M."/>
        </authorList>
    </citation>
    <scope>NUCLEOTIDE SEQUENCE [LARGE SCALE GENOMIC DNA]</scope>
    <source>
        <strain evidence="2 3">DSM 19092</strain>
    </source>
</reference>
<organism evidence="2 3">
    <name type="scientific">Aeribacillus alveayuensis</name>
    <dbReference type="NCBI Taxonomy" id="279215"/>
    <lineage>
        <taxon>Bacteria</taxon>
        <taxon>Bacillati</taxon>
        <taxon>Bacillota</taxon>
        <taxon>Bacilli</taxon>
        <taxon>Bacillales</taxon>
        <taxon>Bacillaceae</taxon>
        <taxon>Aeribacillus</taxon>
    </lineage>
</organism>
<dbReference type="RefSeq" id="WP_044893237.1">
    <property type="nucleotide sequence ID" value="NZ_JAUSTR010000004.1"/>
</dbReference>
<protein>
    <submittedName>
        <fullName evidence="2">Branched-subunit amino acid transport protein</fullName>
    </submittedName>
</protein>